<feature type="region of interest" description="Disordered" evidence="7">
    <location>
        <begin position="430"/>
        <end position="468"/>
    </location>
</feature>
<dbReference type="InterPro" id="IPR016215">
    <property type="entry name" value="NTA_MOA"/>
</dbReference>
<dbReference type="EMBL" id="VYUY01000022">
    <property type="protein sequence ID" value="KAA9129984.1"/>
    <property type="molecule type" value="Genomic_DNA"/>
</dbReference>
<keyword evidence="3 9" id="KW-0560">Oxidoreductase</keyword>
<dbReference type="InterPro" id="IPR011251">
    <property type="entry name" value="Luciferase-like_dom"/>
</dbReference>
<reference evidence="10" key="1">
    <citation type="submission" date="2019-09" db="EMBL/GenBank/DDBJ databases">
        <title>Mumia zhuanghuii sp. nov. isolated from the intestinal contents of plateau pika (Ochotona curzoniae) in the Qinghai-Tibet plateau of China.</title>
        <authorList>
            <person name="Tian Z."/>
        </authorList>
    </citation>
    <scope>NUCLEOTIDE SEQUENCE [LARGE SCALE GENOMIC DNA]</scope>
    <source>
        <strain evidence="10">L-033</strain>
    </source>
</reference>
<dbReference type="NCBIfam" id="TIGR03860">
    <property type="entry name" value="FMN_nitrolo"/>
    <property type="match status" value="1"/>
</dbReference>
<feature type="binding site" evidence="6">
    <location>
        <position position="230"/>
    </location>
    <ligand>
        <name>FMN</name>
        <dbReference type="ChEBI" id="CHEBI:58210"/>
    </ligand>
</feature>
<dbReference type="RefSeq" id="WP_150895449.1">
    <property type="nucleotide sequence ID" value="NZ_VYUY01000022.1"/>
</dbReference>
<dbReference type="AlphaFoldDB" id="A0A5N0T6B3"/>
<dbReference type="Gene3D" id="3.20.20.30">
    <property type="entry name" value="Luciferase-like domain"/>
    <property type="match status" value="1"/>
</dbReference>
<feature type="domain" description="Luciferase-like" evidence="8">
    <location>
        <begin position="33"/>
        <end position="398"/>
    </location>
</feature>
<evidence type="ECO:0000259" key="8">
    <source>
        <dbReference type="Pfam" id="PF00296"/>
    </source>
</evidence>
<dbReference type="EC" id="1.14.-.-" evidence="9"/>
<evidence type="ECO:0000256" key="5">
    <source>
        <dbReference type="ARBA" id="ARBA00033748"/>
    </source>
</evidence>
<evidence type="ECO:0000313" key="9">
    <source>
        <dbReference type="EMBL" id="KAA9129984.1"/>
    </source>
</evidence>
<evidence type="ECO:0000256" key="2">
    <source>
        <dbReference type="ARBA" id="ARBA00022643"/>
    </source>
</evidence>
<comment type="similarity">
    <text evidence="5">Belongs to the NtaA/SnaA/DszA monooxygenase family.</text>
</comment>
<evidence type="ECO:0000256" key="1">
    <source>
        <dbReference type="ARBA" id="ARBA00022630"/>
    </source>
</evidence>
<feature type="binding site" evidence="6">
    <location>
        <position position="154"/>
    </location>
    <ligand>
        <name>FMN</name>
        <dbReference type="ChEBI" id="CHEBI:58210"/>
    </ligand>
</feature>
<dbReference type="Pfam" id="PF00296">
    <property type="entry name" value="Bac_luciferase"/>
    <property type="match status" value="1"/>
</dbReference>
<dbReference type="PIRSF" id="PIRSF000337">
    <property type="entry name" value="NTA_MOA"/>
    <property type="match status" value="1"/>
</dbReference>
<dbReference type="Proteomes" id="UP000326838">
    <property type="component" value="Unassembled WGS sequence"/>
</dbReference>
<dbReference type="GO" id="GO:0016705">
    <property type="term" value="F:oxidoreductase activity, acting on paired donors, with incorporation or reduction of molecular oxygen"/>
    <property type="evidence" value="ECO:0007669"/>
    <property type="project" value="InterPro"/>
</dbReference>
<dbReference type="InterPro" id="IPR051260">
    <property type="entry name" value="Diverse_substr_monoxygenases"/>
</dbReference>
<feature type="binding site" evidence="6">
    <location>
        <position position="158"/>
    </location>
    <ligand>
        <name>FMN</name>
        <dbReference type="ChEBI" id="CHEBI:58210"/>
    </ligand>
</feature>
<keyword evidence="10" id="KW-1185">Reference proteome</keyword>
<evidence type="ECO:0000256" key="6">
    <source>
        <dbReference type="PIRSR" id="PIRSR000337-1"/>
    </source>
</evidence>
<feature type="binding site" evidence="6">
    <location>
        <position position="103"/>
    </location>
    <ligand>
        <name>FMN</name>
        <dbReference type="ChEBI" id="CHEBI:58210"/>
    </ligand>
</feature>
<dbReference type="PANTHER" id="PTHR30011:SF16">
    <property type="entry name" value="C2H2 FINGER DOMAIN TRANSCRIPTION FACTOR (EUROFUNG)-RELATED"/>
    <property type="match status" value="1"/>
</dbReference>
<gene>
    <name evidence="9" type="ORF">F6B40_14955</name>
</gene>
<sequence>MKDLHIGVFEVYGPQVGGTCSWAHPLNDAIDYRDPERWVRMARIMDRTGYDFLFFADGFGYPMTDGDISATSVSAAVNFSGLDPATLIPVLARETERLGFVVTATTGMDHPLPLARRFTTLDHLTAGRIGWNVVTGASQNAVSGLFGHAAMVPHDTRYAMAGEYVSLATRYWEEAWADDALVADVAAGVYIDASKLRRTEFEGEHYRSRGYYGAPPSPQRTPVIFQAGTSPAGKAFAAAHAEGVFVQATTPAQTARNVADIRRLAAEAGRDPESLRIMAGLTAIVDETAAGAQQLWEEFSALQSDEVVAALYAGNTGIDLLALDPERSLHQVLDAGGPIGQMGTSNIERFLGGDGGPAPTVRQILDQLRGRGTRGFRLVGDAETVADGVEALADETGLDGFLVEPVFGTRDVAAFGELVLPRLRGRGRLPMPAGPTLRERLTGSPGARRARVTMPDKDSAPGAAALPA</sequence>
<keyword evidence="1 6" id="KW-0285">Flavoprotein</keyword>
<comment type="caution">
    <text evidence="9">The sequence shown here is derived from an EMBL/GenBank/DDBJ whole genome shotgun (WGS) entry which is preliminary data.</text>
</comment>
<dbReference type="SUPFAM" id="SSF51679">
    <property type="entry name" value="Bacterial luciferase-like"/>
    <property type="match status" value="1"/>
</dbReference>
<dbReference type="InterPro" id="IPR036661">
    <property type="entry name" value="Luciferase-like_sf"/>
</dbReference>
<organism evidence="9 10">
    <name type="scientific">Microbacterium caowuchunii</name>
    <dbReference type="NCBI Taxonomy" id="2614638"/>
    <lineage>
        <taxon>Bacteria</taxon>
        <taxon>Bacillati</taxon>
        <taxon>Actinomycetota</taxon>
        <taxon>Actinomycetes</taxon>
        <taxon>Micrococcales</taxon>
        <taxon>Microbacteriaceae</taxon>
        <taxon>Microbacterium</taxon>
    </lineage>
</organism>
<name>A0A5N0T6B3_9MICO</name>
<feature type="binding site" evidence="6">
    <location>
        <position position="57"/>
    </location>
    <ligand>
        <name>FMN</name>
        <dbReference type="ChEBI" id="CHEBI:58210"/>
    </ligand>
</feature>
<evidence type="ECO:0000256" key="4">
    <source>
        <dbReference type="ARBA" id="ARBA00023033"/>
    </source>
</evidence>
<accession>A0A5N0T6B3</accession>
<evidence type="ECO:0000256" key="3">
    <source>
        <dbReference type="ARBA" id="ARBA00023002"/>
    </source>
</evidence>
<evidence type="ECO:0000313" key="10">
    <source>
        <dbReference type="Proteomes" id="UP000326838"/>
    </source>
</evidence>
<proteinExistence type="inferred from homology"/>
<dbReference type="PANTHER" id="PTHR30011">
    <property type="entry name" value="ALKANESULFONATE MONOOXYGENASE-RELATED"/>
    <property type="match status" value="1"/>
</dbReference>
<keyword evidence="4 9" id="KW-0503">Monooxygenase</keyword>
<dbReference type="GO" id="GO:0004497">
    <property type="term" value="F:monooxygenase activity"/>
    <property type="evidence" value="ECO:0007669"/>
    <property type="project" value="UniProtKB-KW"/>
</dbReference>
<protein>
    <submittedName>
        <fullName evidence="9">NtaA/DmoA family FMN-dependent monooxygenase</fullName>
        <ecNumber evidence="9">1.14.-.-</ecNumber>
    </submittedName>
</protein>
<evidence type="ECO:0000256" key="7">
    <source>
        <dbReference type="SAM" id="MobiDB-lite"/>
    </source>
</evidence>
<keyword evidence="2 6" id="KW-0288">FMN</keyword>